<comment type="caution">
    <text evidence="14">The sequence shown here is derived from an EMBL/GenBank/DDBJ whole genome shotgun (WGS) entry which is preliminary data.</text>
</comment>
<dbReference type="CDD" id="cd04181">
    <property type="entry name" value="NTP_transferase"/>
    <property type="match status" value="1"/>
</dbReference>
<dbReference type="RefSeq" id="WP_148857936.1">
    <property type="nucleotide sequence ID" value="NZ_PHNJ01000004.1"/>
</dbReference>
<dbReference type="InterPro" id="IPR011004">
    <property type="entry name" value="Trimer_LpxA-like_sf"/>
</dbReference>
<dbReference type="Gene3D" id="3.90.550.10">
    <property type="entry name" value="Spore Coat Polysaccharide Biosynthesis Protein SpsA, Chain A"/>
    <property type="match status" value="1"/>
</dbReference>
<keyword evidence="8" id="KW-0511">Multifunctional enzyme</keyword>
<reference evidence="14" key="1">
    <citation type="submission" date="2017-11" db="EMBL/GenBank/DDBJ databases">
        <authorList>
            <person name="Kajale S.C."/>
            <person name="Sharma A."/>
        </authorList>
    </citation>
    <scope>NUCLEOTIDE SEQUENCE</scope>
    <source>
        <strain evidence="14">LS1_42</strain>
    </source>
</reference>
<name>A0A8J8TSM5_9EURY</name>
<dbReference type="InterPro" id="IPR050065">
    <property type="entry name" value="GlmU-like"/>
</dbReference>
<evidence type="ECO:0000256" key="9">
    <source>
        <dbReference type="ARBA" id="ARBA00023315"/>
    </source>
</evidence>
<organism evidence="14 15">
    <name type="scientific">Natronococcus pandeyae</name>
    <dbReference type="NCBI Taxonomy" id="2055836"/>
    <lineage>
        <taxon>Archaea</taxon>
        <taxon>Methanobacteriati</taxon>
        <taxon>Methanobacteriota</taxon>
        <taxon>Stenosarchaea group</taxon>
        <taxon>Halobacteria</taxon>
        <taxon>Halobacteriales</taxon>
        <taxon>Natrialbaceae</taxon>
        <taxon>Natronococcus</taxon>
    </lineage>
</organism>
<comment type="pathway">
    <text evidence="1">Nucleotide-sugar biosynthesis; UDP-N-acetyl-alpha-D-glucosamine biosynthesis; N-acetyl-alpha-D-glucosamine 1-phosphate from alpha-D-glucosamine 6-phosphate (route II): step 2/2.</text>
</comment>
<feature type="domain" description="Nucleotidyl transferase" evidence="12">
    <location>
        <begin position="6"/>
        <end position="231"/>
    </location>
</feature>
<dbReference type="PANTHER" id="PTHR43584:SF8">
    <property type="entry name" value="N-ACETYLMURAMATE ALPHA-1-PHOSPHATE URIDYLYLTRANSFERASE"/>
    <property type="match status" value="1"/>
</dbReference>
<dbReference type="InterPro" id="IPR056729">
    <property type="entry name" value="GMPPB_C"/>
</dbReference>
<dbReference type="Gene3D" id="2.160.10.10">
    <property type="entry name" value="Hexapeptide repeat proteins"/>
    <property type="match status" value="1"/>
</dbReference>
<evidence type="ECO:0000256" key="2">
    <source>
        <dbReference type="ARBA" id="ARBA00005208"/>
    </source>
</evidence>
<dbReference type="GO" id="GO:0003977">
    <property type="term" value="F:UDP-N-acetylglucosamine diphosphorylase activity"/>
    <property type="evidence" value="ECO:0007669"/>
    <property type="project" value="UniProtKB-EC"/>
</dbReference>
<evidence type="ECO:0000259" key="13">
    <source>
        <dbReference type="Pfam" id="PF25087"/>
    </source>
</evidence>
<dbReference type="Proteomes" id="UP000766904">
    <property type="component" value="Unassembled WGS sequence"/>
</dbReference>
<dbReference type="SUPFAM" id="SSF51161">
    <property type="entry name" value="Trimeric LpxA-like enzymes"/>
    <property type="match status" value="1"/>
</dbReference>
<dbReference type="Pfam" id="PF00483">
    <property type="entry name" value="NTP_transferase"/>
    <property type="match status" value="1"/>
</dbReference>
<evidence type="ECO:0000256" key="5">
    <source>
        <dbReference type="ARBA" id="ARBA00013414"/>
    </source>
</evidence>
<sequence length="395" mass="41269">MSVDSAIVLAAGEGMRLRPLTKNRPKPMLPAATKPILEHVFDQLVDAGISELVVVVGYRRDRVQSHFGSTYRNVPITYVTQEHQLGTGHAVLTAESEVSGTCLVINGDQIADSRIINDALEAHDKSAAATIALLQRSNVESYGGALVDDDGTVTRIAENPRDGRDYYLNAGVYVFDPAAFDAVRAAEPTFGEHHLLGGLSKLIDMGETVRGAVSEGLWVDATYPWDLLDVSFELFDTGVVDGDSEAVGHETTTVHDSAELRGPVVIGRDCAIGPGAVVGPYVCLGENTTVNSNAVVERSVVDADTTVGANATVIECVTGTGVEIGAGSTIPGGPGDVRVGDTVYEDEALGALLADRVTDRGGVAYVPGALVGPETNIQTGTTIRGTLAGGTEVRS</sequence>
<evidence type="ECO:0000256" key="8">
    <source>
        <dbReference type="ARBA" id="ARBA00023268"/>
    </source>
</evidence>
<protein>
    <recommendedName>
        <fullName evidence="5">Bifunctional protein GlmU</fullName>
        <ecNumber evidence="3">2.3.1.157</ecNumber>
        <ecNumber evidence="4">2.7.7.23</ecNumber>
    </recommendedName>
</protein>
<feature type="domain" description="Mannose-1-phosphate guanyltransferase C-terminal" evidence="13">
    <location>
        <begin position="261"/>
        <end position="357"/>
    </location>
</feature>
<dbReference type="EC" id="2.3.1.157" evidence="3"/>
<evidence type="ECO:0000256" key="1">
    <source>
        <dbReference type="ARBA" id="ARBA00005166"/>
    </source>
</evidence>
<accession>A0A8J8TSM5</accession>
<dbReference type="PANTHER" id="PTHR43584">
    <property type="entry name" value="NUCLEOTIDYL TRANSFERASE"/>
    <property type="match status" value="1"/>
</dbReference>
<comment type="catalytic activity">
    <reaction evidence="11">
        <text>N-acetyl-alpha-D-glucosamine 1-phosphate + UTP + H(+) = UDP-N-acetyl-alpha-D-glucosamine + diphosphate</text>
        <dbReference type="Rhea" id="RHEA:13509"/>
        <dbReference type="ChEBI" id="CHEBI:15378"/>
        <dbReference type="ChEBI" id="CHEBI:33019"/>
        <dbReference type="ChEBI" id="CHEBI:46398"/>
        <dbReference type="ChEBI" id="CHEBI:57705"/>
        <dbReference type="ChEBI" id="CHEBI:57776"/>
        <dbReference type="EC" id="2.7.7.23"/>
    </reaction>
</comment>
<dbReference type="InterPro" id="IPR029044">
    <property type="entry name" value="Nucleotide-diphossugar_trans"/>
</dbReference>
<dbReference type="InterPro" id="IPR005835">
    <property type="entry name" value="NTP_transferase_dom"/>
</dbReference>
<evidence type="ECO:0000313" key="15">
    <source>
        <dbReference type="Proteomes" id="UP000766904"/>
    </source>
</evidence>
<dbReference type="Pfam" id="PF25087">
    <property type="entry name" value="GMPPB_C"/>
    <property type="match status" value="1"/>
</dbReference>
<dbReference type="AlphaFoldDB" id="A0A8J8TSM5"/>
<evidence type="ECO:0000256" key="4">
    <source>
        <dbReference type="ARBA" id="ARBA00012457"/>
    </source>
</evidence>
<evidence type="ECO:0000313" key="14">
    <source>
        <dbReference type="EMBL" id="TYL38934.1"/>
    </source>
</evidence>
<comment type="pathway">
    <text evidence="2">Nucleotide-sugar biosynthesis; UDP-N-acetyl-alpha-D-glucosamine biosynthesis; UDP-N-acetyl-alpha-D-glucosamine from N-acetyl-alpha-D-glucosamine 1-phosphate: step 1/1.</text>
</comment>
<keyword evidence="15" id="KW-1185">Reference proteome</keyword>
<dbReference type="OrthoDB" id="15372at2157"/>
<dbReference type="EMBL" id="PHNJ01000004">
    <property type="protein sequence ID" value="TYL38934.1"/>
    <property type="molecule type" value="Genomic_DNA"/>
</dbReference>
<keyword evidence="9" id="KW-0012">Acyltransferase</keyword>
<comment type="catalytic activity">
    <reaction evidence="10">
        <text>alpha-D-glucosamine 1-phosphate + acetyl-CoA = N-acetyl-alpha-D-glucosamine 1-phosphate + CoA + H(+)</text>
        <dbReference type="Rhea" id="RHEA:13725"/>
        <dbReference type="ChEBI" id="CHEBI:15378"/>
        <dbReference type="ChEBI" id="CHEBI:57287"/>
        <dbReference type="ChEBI" id="CHEBI:57288"/>
        <dbReference type="ChEBI" id="CHEBI:57776"/>
        <dbReference type="ChEBI" id="CHEBI:58516"/>
        <dbReference type="EC" id="2.3.1.157"/>
    </reaction>
</comment>
<proteinExistence type="predicted"/>
<evidence type="ECO:0000256" key="3">
    <source>
        <dbReference type="ARBA" id="ARBA00012225"/>
    </source>
</evidence>
<keyword evidence="6 14" id="KW-0808">Transferase</keyword>
<keyword evidence="7" id="KW-0548">Nucleotidyltransferase</keyword>
<dbReference type="SUPFAM" id="SSF53448">
    <property type="entry name" value="Nucleotide-diphospho-sugar transferases"/>
    <property type="match status" value="1"/>
</dbReference>
<evidence type="ECO:0000256" key="10">
    <source>
        <dbReference type="ARBA" id="ARBA00048247"/>
    </source>
</evidence>
<evidence type="ECO:0000256" key="11">
    <source>
        <dbReference type="ARBA" id="ARBA00048493"/>
    </source>
</evidence>
<evidence type="ECO:0000256" key="7">
    <source>
        <dbReference type="ARBA" id="ARBA00022695"/>
    </source>
</evidence>
<gene>
    <name evidence="14" type="ORF">CV102_10545</name>
</gene>
<dbReference type="EC" id="2.7.7.23" evidence="4"/>
<evidence type="ECO:0000259" key="12">
    <source>
        <dbReference type="Pfam" id="PF00483"/>
    </source>
</evidence>
<dbReference type="GO" id="GO:0019134">
    <property type="term" value="F:glucosamine-1-phosphate N-acetyltransferase activity"/>
    <property type="evidence" value="ECO:0007669"/>
    <property type="project" value="UniProtKB-EC"/>
</dbReference>
<evidence type="ECO:0000256" key="6">
    <source>
        <dbReference type="ARBA" id="ARBA00022679"/>
    </source>
</evidence>